<dbReference type="Proteomes" id="UP000215902">
    <property type="component" value="Unassembled WGS sequence"/>
</dbReference>
<feature type="compositionally biased region" description="Polar residues" evidence="1">
    <location>
        <begin position="14"/>
        <end position="27"/>
    </location>
</feature>
<protein>
    <submittedName>
        <fullName evidence="2">Uncharacterized protein</fullName>
    </submittedName>
</protein>
<organism evidence="2 3">
    <name type="scientific">Macrostomum lignano</name>
    <dbReference type="NCBI Taxonomy" id="282301"/>
    <lineage>
        <taxon>Eukaryota</taxon>
        <taxon>Metazoa</taxon>
        <taxon>Spiralia</taxon>
        <taxon>Lophotrochozoa</taxon>
        <taxon>Platyhelminthes</taxon>
        <taxon>Rhabditophora</taxon>
        <taxon>Macrostomorpha</taxon>
        <taxon>Macrostomida</taxon>
        <taxon>Macrostomidae</taxon>
        <taxon>Macrostomum</taxon>
    </lineage>
</organism>
<proteinExistence type="predicted"/>
<feature type="compositionally biased region" description="Basic and acidic residues" evidence="1">
    <location>
        <begin position="46"/>
        <end position="63"/>
    </location>
</feature>
<keyword evidence="3" id="KW-1185">Reference proteome</keyword>
<evidence type="ECO:0000313" key="2">
    <source>
        <dbReference type="EMBL" id="PAA91649.1"/>
    </source>
</evidence>
<reference evidence="2 3" key="1">
    <citation type="submission" date="2017-06" db="EMBL/GenBank/DDBJ databases">
        <title>A platform for efficient transgenesis in Macrostomum lignano, a flatworm model organism for stem cell research.</title>
        <authorList>
            <person name="Berezikov E."/>
        </authorList>
    </citation>
    <scope>NUCLEOTIDE SEQUENCE [LARGE SCALE GENOMIC DNA]</scope>
    <source>
        <strain evidence="2">DV1</strain>
        <tissue evidence="2">Whole organism</tissue>
    </source>
</reference>
<comment type="caution">
    <text evidence="2">The sequence shown here is derived from an EMBL/GenBank/DDBJ whole genome shotgun (WGS) entry which is preliminary data.</text>
</comment>
<evidence type="ECO:0000256" key="1">
    <source>
        <dbReference type="SAM" id="MobiDB-lite"/>
    </source>
</evidence>
<dbReference type="EMBL" id="NIVC01000082">
    <property type="protein sequence ID" value="PAA91649.1"/>
    <property type="molecule type" value="Genomic_DNA"/>
</dbReference>
<accession>A0A267H297</accession>
<dbReference type="AlphaFoldDB" id="A0A267H297"/>
<name>A0A267H297_9PLAT</name>
<sequence length="275" mass="31224">MGNICPTLSPPSSGPTERSGLIANQHSAPIRPQQPRDHQTYQVPARQRDPSEHHYTAKSIDNRRSKISEDSDLNFSRIGLENLDKRLNDISTLYNNLLERYSNLKTGLIQLDQIAKELCAKSYSHFDVGSGNEDPICSAFSCFARQMVQTADTENPVSVKLKEHAKHWNEALFDSRHLQYDQISFLNLYNQLGRYAWELRSKTPPLRGTVAMTTQEEETFRRDLLVASLNSESNAFSANFVRLRRVDEQLGGFERLGTEAGERLAEAGRRLLLSE</sequence>
<gene>
    <name evidence="2" type="ORF">BOX15_Mlig006240g1</name>
</gene>
<feature type="region of interest" description="Disordered" evidence="1">
    <location>
        <begin position="1"/>
        <end position="63"/>
    </location>
</feature>
<evidence type="ECO:0000313" key="3">
    <source>
        <dbReference type="Proteomes" id="UP000215902"/>
    </source>
</evidence>